<organism evidence="3 4">
    <name type="scientific">Clostridium carnis</name>
    <dbReference type="NCBI Taxonomy" id="1530"/>
    <lineage>
        <taxon>Bacteria</taxon>
        <taxon>Bacillati</taxon>
        <taxon>Bacillota</taxon>
        <taxon>Clostridia</taxon>
        <taxon>Eubacteriales</taxon>
        <taxon>Clostridiaceae</taxon>
        <taxon>Clostridium</taxon>
    </lineage>
</organism>
<gene>
    <name evidence="3" type="ORF">NCTC10913_04909</name>
</gene>
<dbReference type="EMBL" id="UYIN01000024">
    <property type="protein sequence ID" value="VDG74662.1"/>
    <property type="molecule type" value="Genomic_DNA"/>
</dbReference>
<dbReference type="InterPro" id="IPR050807">
    <property type="entry name" value="TransReg_Diox_bact_type"/>
</dbReference>
<dbReference type="InterPro" id="IPR001387">
    <property type="entry name" value="Cro/C1-type_HTH"/>
</dbReference>
<dbReference type="Gene3D" id="1.10.260.40">
    <property type="entry name" value="lambda repressor-like DNA-binding domains"/>
    <property type="match status" value="1"/>
</dbReference>
<evidence type="ECO:0000313" key="4">
    <source>
        <dbReference type="Proteomes" id="UP000277570"/>
    </source>
</evidence>
<evidence type="ECO:0000313" key="3">
    <source>
        <dbReference type="EMBL" id="VDG74662.1"/>
    </source>
</evidence>
<keyword evidence="4" id="KW-1185">Reference proteome</keyword>
<dbReference type="SUPFAM" id="SSF47413">
    <property type="entry name" value="lambda repressor-like DNA-binding domains"/>
    <property type="match status" value="1"/>
</dbReference>
<evidence type="ECO:0000259" key="2">
    <source>
        <dbReference type="PROSITE" id="PS50943"/>
    </source>
</evidence>
<comment type="caution">
    <text evidence="3">The sequence shown here is derived from an EMBL/GenBank/DDBJ whole genome shotgun (WGS) entry which is preliminary data.</text>
</comment>
<keyword evidence="1" id="KW-0238">DNA-binding</keyword>
<feature type="domain" description="HTH cro/C1-type" evidence="2">
    <location>
        <begin position="7"/>
        <end position="62"/>
    </location>
</feature>
<evidence type="ECO:0000256" key="1">
    <source>
        <dbReference type="ARBA" id="ARBA00023125"/>
    </source>
</evidence>
<protein>
    <submittedName>
        <fullName evidence="3">Transcriptional regulator</fullName>
    </submittedName>
</protein>
<sequence length="70" mass="7989">MDIGNRIKEFRENLNISQEELAKRTKKLNQSQICKIESNDRKVKADELVIIAESLKTTVSALLKGDETNE</sequence>
<reference evidence="3 4" key="1">
    <citation type="submission" date="2018-11" db="EMBL/GenBank/DDBJ databases">
        <authorList>
            <consortium name="Pathogen Informatics"/>
        </authorList>
    </citation>
    <scope>NUCLEOTIDE SEQUENCE [LARGE SCALE GENOMIC DNA]</scope>
    <source>
        <strain evidence="3 4">NCTC10913</strain>
    </source>
</reference>
<dbReference type="Proteomes" id="UP000277570">
    <property type="component" value="Unassembled WGS sequence"/>
</dbReference>
<dbReference type="SMART" id="SM00530">
    <property type="entry name" value="HTH_XRE"/>
    <property type="match status" value="1"/>
</dbReference>
<dbReference type="Pfam" id="PF12844">
    <property type="entry name" value="HTH_19"/>
    <property type="match status" value="1"/>
</dbReference>
<dbReference type="PROSITE" id="PS50943">
    <property type="entry name" value="HTH_CROC1"/>
    <property type="match status" value="1"/>
</dbReference>
<dbReference type="InterPro" id="IPR010982">
    <property type="entry name" value="Lambda_DNA-bd_dom_sf"/>
</dbReference>
<proteinExistence type="predicted"/>
<dbReference type="PANTHER" id="PTHR46797:SF1">
    <property type="entry name" value="METHYLPHOSPHONATE SYNTHASE"/>
    <property type="match status" value="1"/>
</dbReference>
<name>A0ABY6T0S6_9CLOT</name>
<dbReference type="CDD" id="cd00093">
    <property type="entry name" value="HTH_XRE"/>
    <property type="match status" value="1"/>
</dbReference>
<accession>A0ABY6T0S6</accession>
<dbReference type="PANTHER" id="PTHR46797">
    <property type="entry name" value="HTH-TYPE TRANSCRIPTIONAL REGULATOR"/>
    <property type="match status" value="1"/>
</dbReference>
<dbReference type="RefSeq" id="WP_125150221.1">
    <property type="nucleotide sequence ID" value="NZ_UYIN01000024.1"/>
</dbReference>